<reference evidence="2" key="1">
    <citation type="submission" date="2021-03" db="EMBL/GenBank/DDBJ databases">
        <title>Draft genome sequence of rust myrtle Austropuccinia psidii MF-1, a brazilian biotype.</title>
        <authorList>
            <person name="Quecine M.C."/>
            <person name="Pachon D.M.R."/>
            <person name="Bonatelli M.L."/>
            <person name="Correr F.H."/>
            <person name="Franceschini L.M."/>
            <person name="Leite T.F."/>
            <person name="Margarido G.R.A."/>
            <person name="Almeida C.A."/>
            <person name="Ferrarezi J.A."/>
            <person name="Labate C.A."/>
        </authorList>
    </citation>
    <scope>NUCLEOTIDE SEQUENCE</scope>
    <source>
        <strain evidence="2">MF-1</strain>
    </source>
</reference>
<keyword evidence="3" id="KW-1185">Reference proteome</keyword>
<comment type="caution">
    <text evidence="2">The sequence shown here is derived from an EMBL/GenBank/DDBJ whole genome shotgun (WGS) entry which is preliminary data.</text>
</comment>
<protein>
    <submittedName>
        <fullName evidence="2">Uncharacterized protein</fullName>
    </submittedName>
</protein>
<organism evidence="2 3">
    <name type="scientific">Austropuccinia psidii MF-1</name>
    <dbReference type="NCBI Taxonomy" id="1389203"/>
    <lineage>
        <taxon>Eukaryota</taxon>
        <taxon>Fungi</taxon>
        <taxon>Dikarya</taxon>
        <taxon>Basidiomycota</taxon>
        <taxon>Pucciniomycotina</taxon>
        <taxon>Pucciniomycetes</taxon>
        <taxon>Pucciniales</taxon>
        <taxon>Sphaerophragmiaceae</taxon>
        <taxon>Austropuccinia</taxon>
    </lineage>
</organism>
<feature type="region of interest" description="Disordered" evidence="1">
    <location>
        <begin position="151"/>
        <end position="175"/>
    </location>
</feature>
<dbReference type="EMBL" id="AVOT02004969">
    <property type="protein sequence ID" value="MBW0477903.1"/>
    <property type="molecule type" value="Genomic_DNA"/>
</dbReference>
<name>A0A9Q3C6E3_9BASI</name>
<evidence type="ECO:0000256" key="1">
    <source>
        <dbReference type="SAM" id="MobiDB-lite"/>
    </source>
</evidence>
<evidence type="ECO:0000313" key="3">
    <source>
        <dbReference type="Proteomes" id="UP000765509"/>
    </source>
</evidence>
<sequence>MLVILADKHKKFLFVVPPFPPLGERRSCARHPCEDSFMVDNNESIPKQEWTSLTEARRRKHFWKISRVPSSINLSTTPLMVTSLLYWSKVIIQPMKHGNGDRTLELGPSVTMSCHPWDSNAKNKTHKIPGNKRPWFLVCLVSKLHSNQLQDQVAPNGQRTYSENPPNTMSHLFQA</sequence>
<gene>
    <name evidence="2" type="ORF">O181_017618</name>
</gene>
<dbReference type="AlphaFoldDB" id="A0A9Q3C6E3"/>
<dbReference type="Proteomes" id="UP000765509">
    <property type="component" value="Unassembled WGS sequence"/>
</dbReference>
<proteinExistence type="predicted"/>
<evidence type="ECO:0000313" key="2">
    <source>
        <dbReference type="EMBL" id="MBW0477903.1"/>
    </source>
</evidence>
<accession>A0A9Q3C6E3</accession>